<dbReference type="GO" id="GO:0005249">
    <property type="term" value="F:voltage-gated potassium channel activity"/>
    <property type="evidence" value="ECO:0007669"/>
    <property type="project" value="TreeGrafter"/>
</dbReference>
<sequence>MIDIFNLNEKTNFGNHNCQLRKTSGSTLPRLPPNAKIFSHLKRKFQKLIIVNESHPYTNYLLRSQAAIAFEKRRHQSSNNWWIIHPCSKLRFCWDKLMTFVYLYFFITVPYVKAFYTMCGRKIIYQYNLTIPAFAICLLDIIMNFITGYTLMDGSGIILDASLIARHYTQTYFLVDLITSIPYALFTNFGNDTFAGTHVNFIALIAELIPLLKIIRLSTFRNYIRQIHNAYGIASVTDAIIWLSLLTALIFHWSACLTWGYPFLSIHATRLKYENSDIYAIKSNLYQKDSLQIYIMSLHMGISNLVGSSFIEFRKISNADKWIRCILLLFGTGYMIYLIVESSAEPELKYQEIMCRVKEYIHEKNLPRHLGQKLLLYYEYRYQGSYFKENIIVSTLPNHLKQEINIRSNRGLLKTATIFNDLPESLVIDILSVVKPIIYLEDDIIYKFGDVGNYMYFIASGTVAIINSMGKEITHLEDGDHFGEICIIQRESLRKVSAIAIETTELLRLDQRYFNRLVTSNSELYKRFLDIIDIRMRQIKHAHQVSMAEAKQQNRRSSEYKRLLMRTGNLDPASFIFSKDERNSEKNATLNANSRGSI</sequence>
<feature type="transmembrane region" description="Helical" evidence="1">
    <location>
        <begin position="201"/>
        <end position="218"/>
    </location>
</feature>
<feature type="transmembrane region" description="Helical" evidence="1">
    <location>
        <begin position="230"/>
        <end position="253"/>
    </location>
</feature>
<dbReference type="CDD" id="cd00038">
    <property type="entry name" value="CAP_ED"/>
    <property type="match status" value="1"/>
</dbReference>
<dbReference type="AlphaFoldDB" id="A0AA39FT52"/>
<comment type="caution">
    <text evidence="3">The sequence shown here is derived from an EMBL/GenBank/DDBJ whole genome shotgun (WGS) entry which is preliminary data.</text>
</comment>
<keyword evidence="1" id="KW-1133">Transmembrane helix</keyword>
<evidence type="ECO:0000256" key="1">
    <source>
        <dbReference type="SAM" id="Phobius"/>
    </source>
</evidence>
<dbReference type="Pfam" id="PF00027">
    <property type="entry name" value="cNMP_binding"/>
    <property type="match status" value="1"/>
</dbReference>
<protein>
    <recommendedName>
        <fullName evidence="2">Cyclic nucleotide-binding domain-containing protein</fullName>
    </recommendedName>
</protein>
<proteinExistence type="predicted"/>
<feature type="transmembrane region" description="Helical" evidence="1">
    <location>
        <begin position="172"/>
        <end position="189"/>
    </location>
</feature>
<dbReference type="EMBL" id="JAQQBR010000005">
    <property type="protein sequence ID" value="KAK0175372.1"/>
    <property type="molecule type" value="Genomic_DNA"/>
</dbReference>
<evidence type="ECO:0000259" key="2">
    <source>
        <dbReference type="PROSITE" id="PS50042"/>
    </source>
</evidence>
<dbReference type="GO" id="GO:0035725">
    <property type="term" value="P:sodium ion transmembrane transport"/>
    <property type="evidence" value="ECO:0007669"/>
    <property type="project" value="TreeGrafter"/>
</dbReference>
<keyword evidence="1" id="KW-0812">Transmembrane</keyword>
<feature type="transmembrane region" description="Helical" evidence="1">
    <location>
        <begin position="97"/>
        <end position="117"/>
    </location>
</feature>
<dbReference type="Gene3D" id="1.10.287.630">
    <property type="entry name" value="Helix hairpin bin"/>
    <property type="match status" value="1"/>
</dbReference>
<dbReference type="SMART" id="SM00100">
    <property type="entry name" value="cNMP"/>
    <property type="match status" value="1"/>
</dbReference>
<dbReference type="InterPro" id="IPR051413">
    <property type="entry name" value="K/Na_HCN_channel"/>
</dbReference>
<accession>A0AA39FT52</accession>
<dbReference type="InterPro" id="IPR000595">
    <property type="entry name" value="cNMP-bd_dom"/>
</dbReference>
<name>A0AA39FT52_MICHY</name>
<dbReference type="Proteomes" id="UP001168972">
    <property type="component" value="Unassembled WGS sequence"/>
</dbReference>
<dbReference type="PROSITE" id="PS50042">
    <property type="entry name" value="CNMP_BINDING_3"/>
    <property type="match status" value="1"/>
</dbReference>
<dbReference type="SUPFAM" id="SSF51206">
    <property type="entry name" value="cAMP-binding domain-like"/>
    <property type="match status" value="1"/>
</dbReference>
<feature type="domain" description="Cyclic nucleotide-binding" evidence="2">
    <location>
        <begin position="418"/>
        <end position="535"/>
    </location>
</feature>
<keyword evidence="1" id="KW-0472">Membrane</keyword>
<dbReference type="InterPro" id="IPR014710">
    <property type="entry name" value="RmlC-like_jellyroll"/>
</dbReference>
<dbReference type="PANTHER" id="PTHR45689:SF14">
    <property type="entry name" value="CYCLIC NUCLEOTIDE-GATED CATION CHANNEL SUBUNIT A-LIKE PROTEIN"/>
    <property type="match status" value="1"/>
</dbReference>
<evidence type="ECO:0000313" key="4">
    <source>
        <dbReference type="Proteomes" id="UP001168972"/>
    </source>
</evidence>
<organism evidence="3 4">
    <name type="scientific">Microctonus hyperodae</name>
    <name type="common">Parasitoid wasp</name>
    <dbReference type="NCBI Taxonomy" id="165561"/>
    <lineage>
        <taxon>Eukaryota</taxon>
        <taxon>Metazoa</taxon>
        <taxon>Ecdysozoa</taxon>
        <taxon>Arthropoda</taxon>
        <taxon>Hexapoda</taxon>
        <taxon>Insecta</taxon>
        <taxon>Pterygota</taxon>
        <taxon>Neoptera</taxon>
        <taxon>Endopterygota</taxon>
        <taxon>Hymenoptera</taxon>
        <taxon>Apocrita</taxon>
        <taxon>Ichneumonoidea</taxon>
        <taxon>Braconidae</taxon>
        <taxon>Euphorinae</taxon>
        <taxon>Microctonus</taxon>
    </lineage>
</organism>
<dbReference type="InterPro" id="IPR018490">
    <property type="entry name" value="cNMP-bd_dom_sf"/>
</dbReference>
<dbReference type="GO" id="GO:0003254">
    <property type="term" value="P:regulation of membrane depolarization"/>
    <property type="evidence" value="ECO:0007669"/>
    <property type="project" value="TreeGrafter"/>
</dbReference>
<dbReference type="PANTHER" id="PTHR45689">
    <property type="entry name" value="I[[H]] CHANNEL, ISOFORM E"/>
    <property type="match status" value="1"/>
</dbReference>
<feature type="transmembrane region" description="Helical" evidence="1">
    <location>
        <begin position="322"/>
        <end position="340"/>
    </location>
</feature>
<evidence type="ECO:0000313" key="3">
    <source>
        <dbReference type="EMBL" id="KAK0175372.1"/>
    </source>
</evidence>
<dbReference type="Gene3D" id="2.60.120.10">
    <property type="entry name" value="Jelly Rolls"/>
    <property type="match status" value="1"/>
</dbReference>
<dbReference type="GO" id="GO:0098855">
    <property type="term" value="C:HCN channel complex"/>
    <property type="evidence" value="ECO:0007669"/>
    <property type="project" value="TreeGrafter"/>
</dbReference>
<keyword evidence="4" id="KW-1185">Reference proteome</keyword>
<feature type="transmembrane region" description="Helical" evidence="1">
    <location>
        <begin position="129"/>
        <end position="151"/>
    </location>
</feature>
<gene>
    <name evidence="3" type="ORF">PV327_009126</name>
</gene>
<feature type="transmembrane region" description="Helical" evidence="1">
    <location>
        <begin position="291"/>
        <end position="310"/>
    </location>
</feature>
<reference evidence="3" key="2">
    <citation type="submission" date="2023-03" db="EMBL/GenBank/DDBJ databases">
        <authorList>
            <person name="Inwood S.N."/>
            <person name="Skelly J.G."/>
            <person name="Guhlin J."/>
            <person name="Harrop T.W.R."/>
            <person name="Goldson S.G."/>
            <person name="Dearden P.K."/>
        </authorList>
    </citation>
    <scope>NUCLEOTIDE SEQUENCE</scope>
    <source>
        <strain evidence="3">Lincoln</strain>
        <tissue evidence="3">Whole body</tissue>
    </source>
</reference>
<reference evidence="3" key="1">
    <citation type="journal article" date="2023" name="bioRxiv">
        <title>Scaffold-level genome assemblies of two parasitoid biocontrol wasps reveal the parthenogenesis mechanism and an associated novel virus.</title>
        <authorList>
            <person name="Inwood S."/>
            <person name="Skelly J."/>
            <person name="Guhlin J."/>
            <person name="Harrop T."/>
            <person name="Goldson S."/>
            <person name="Dearden P."/>
        </authorList>
    </citation>
    <scope>NUCLEOTIDE SEQUENCE</scope>
    <source>
        <strain evidence="3">Lincoln</strain>
        <tissue evidence="3">Whole body</tissue>
    </source>
</reference>